<name>A0A8J8NC60_HALGN</name>
<evidence type="ECO:0000313" key="2">
    <source>
        <dbReference type="Proteomes" id="UP000785679"/>
    </source>
</evidence>
<sequence length="193" mass="20912">MAQSVPSCSCPCCLTSLSDRFDGPLRLDQLLHPRTSWGHTCKICFTQAALSNSSVQFSATIALSLSCFISPSNSLILSLQALSWSFISMFSVFNLVKSFDSCSNLASNRSKCCSLARLNCSISYSWLSSLDQSCCFSLPSATSSFSCLSLSFRCSSFSAVKQAILDSSSACRLMQSTLSYSLAFIWVICLSMS</sequence>
<accession>A0A8J8NC60</accession>
<evidence type="ECO:0000313" key="1">
    <source>
        <dbReference type="EMBL" id="TNV72192.1"/>
    </source>
</evidence>
<keyword evidence="2" id="KW-1185">Reference proteome</keyword>
<dbReference type="EMBL" id="RRYP01023701">
    <property type="protein sequence ID" value="TNV72192.1"/>
    <property type="molecule type" value="Genomic_DNA"/>
</dbReference>
<organism evidence="1 2">
    <name type="scientific">Halteria grandinella</name>
    <dbReference type="NCBI Taxonomy" id="5974"/>
    <lineage>
        <taxon>Eukaryota</taxon>
        <taxon>Sar</taxon>
        <taxon>Alveolata</taxon>
        <taxon>Ciliophora</taxon>
        <taxon>Intramacronucleata</taxon>
        <taxon>Spirotrichea</taxon>
        <taxon>Stichotrichia</taxon>
        <taxon>Sporadotrichida</taxon>
        <taxon>Halteriidae</taxon>
        <taxon>Halteria</taxon>
    </lineage>
</organism>
<reference evidence="1" key="1">
    <citation type="submission" date="2019-06" db="EMBL/GenBank/DDBJ databases">
        <authorList>
            <person name="Zheng W."/>
        </authorList>
    </citation>
    <scope>NUCLEOTIDE SEQUENCE</scope>
    <source>
        <strain evidence="1">QDHG01</strain>
    </source>
</reference>
<proteinExistence type="predicted"/>
<protein>
    <submittedName>
        <fullName evidence="1">Uncharacterized protein</fullName>
    </submittedName>
</protein>
<gene>
    <name evidence="1" type="ORF">FGO68_gene15368</name>
</gene>
<comment type="caution">
    <text evidence="1">The sequence shown here is derived from an EMBL/GenBank/DDBJ whole genome shotgun (WGS) entry which is preliminary data.</text>
</comment>
<dbReference type="AlphaFoldDB" id="A0A8J8NC60"/>
<dbReference type="Proteomes" id="UP000785679">
    <property type="component" value="Unassembled WGS sequence"/>
</dbReference>